<sequence>MYVYISCAGKVHCVEGVALKDGYLPVVGDVGKDLQLEPAIWFKTLIIDSILIDCDRRIVRWGKSKFSETHVQNHISDGHLDLSLPMEPDNIVDSLHLQQSLFNDAECYDFDPKPDELFDTSRKLLERKCSEKIADVKLKQEVLRLVHCIILPALFFTKEDIPALHSSLHVIEKILRGIDAEILSKDKAIQLTSSSLHTQRNTIIKNERFTSEKYLRKCNPKFLELILKHFEKDIEVKGNTLEELQGVINKMKVRDNLTAEETHVLADVRQSRDTVHMECSKIQEVREALKNVLVRPRQDKRHGVNFSHTQANVFHEIYMEIVTRLTNEKEQIHKLCLRKVKISSVREAILLALDELKSEERGVGFQTLACGAGLVTDVGDGKPEEWLTLEEKIGSVLEDTTSRPSQLHNQFCVRITDKINGRLQEEALFLKLTESTDVRERSTSDGFLEIETFPSRKEADDKDDALTIRRPTHPFQSLVETIKRDILDHTRDIVEVFVHQLLKIDDDGKVDRNSYNKVWTAYQVHMHRRIMKVIEKLYETAYHDISSNMFSRTKNLTFSELGIDEPWLSSVLQSDVVTAPKAFYVPPPENVEDEFTVVKRPFNAHSSEETHEKEAFNSSFNLGNLSIDELYQIANSEADSISVSRFSVNCMLDDPAQEMLHQRHTPEDSSSAAAVMKPPPYKECCEDDVNSISPADRSNTPPPRYTERCDVPANHTVQTQSLAILCEIVQEGSVLGKLKQITKCYRFLGNQVSHLKSVSCSNDQDLVCCDELLTVLIALLTLLEQDSFKRLYAHMRMVIDLLPQFMIGSVHDCSLTNLHAAYQYLSDRVVIQQTRESEMDIDV</sequence>
<dbReference type="Gene3D" id="1.20.1050.80">
    <property type="entry name" value="VPS9 domain"/>
    <property type="match status" value="1"/>
</dbReference>
<evidence type="ECO:0000313" key="2">
    <source>
        <dbReference type="Proteomes" id="UP001186944"/>
    </source>
</evidence>
<dbReference type="EMBL" id="VSWD01000009">
    <property type="protein sequence ID" value="KAK3094054.1"/>
    <property type="molecule type" value="Genomic_DNA"/>
</dbReference>
<accession>A0AA88XXX6</accession>
<organism evidence="1 2">
    <name type="scientific">Pinctada imbricata</name>
    <name type="common">Atlantic pearl-oyster</name>
    <name type="synonym">Pinctada martensii</name>
    <dbReference type="NCBI Taxonomy" id="66713"/>
    <lineage>
        <taxon>Eukaryota</taxon>
        <taxon>Metazoa</taxon>
        <taxon>Spiralia</taxon>
        <taxon>Lophotrochozoa</taxon>
        <taxon>Mollusca</taxon>
        <taxon>Bivalvia</taxon>
        <taxon>Autobranchia</taxon>
        <taxon>Pteriomorphia</taxon>
        <taxon>Pterioida</taxon>
        <taxon>Pterioidea</taxon>
        <taxon>Pteriidae</taxon>
        <taxon>Pinctada</taxon>
    </lineage>
</organism>
<gene>
    <name evidence="1" type="ORF">FSP39_023501</name>
</gene>
<keyword evidence="2" id="KW-1185">Reference proteome</keyword>
<dbReference type="Proteomes" id="UP001186944">
    <property type="component" value="Unassembled WGS sequence"/>
</dbReference>
<dbReference type="InterPro" id="IPR037191">
    <property type="entry name" value="VPS9_dom_sf"/>
</dbReference>
<evidence type="ECO:0000313" key="1">
    <source>
        <dbReference type="EMBL" id="KAK3094054.1"/>
    </source>
</evidence>
<dbReference type="SUPFAM" id="SSF109993">
    <property type="entry name" value="VPS9 domain"/>
    <property type="match status" value="1"/>
</dbReference>
<protein>
    <submittedName>
        <fullName evidence="1">Uncharacterized protein</fullName>
    </submittedName>
</protein>
<dbReference type="AlphaFoldDB" id="A0AA88XXX6"/>
<reference evidence="1" key="1">
    <citation type="submission" date="2019-08" db="EMBL/GenBank/DDBJ databases">
        <title>The improved chromosome-level genome for the pearl oyster Pinctada fucata martensii using PacBio sequencing and Hi-C.</title>
        <authorList>
            <person name="Zheng Z."/>
        </authorList>
    </citation>
    <scope>NUCLEOTIDE SEQUENCE</scope>
    <source>
        <strain evidence="1">ZZ-2019</strain>
        <tissue evidence="1">Adductor muscle</tissue>
    </source>
</reference>
<proteinExistence type="predicted"/>
<name>A0AA88XXX6_PINIB</name>
<comment type="caution">
    <text evidence="1">The sequence shown here is derived from an EMBL/GenBank/DDBJ whole genome shotgun (WGS) entry which is preliminary data.</text>
</comment>